<dbReference type="AlphaFoldDB" id="A0A1G4JCK3"/>
<keyword evidence="2" id="KW-0813">Transport</keyword>
<evidence type="ECO:0000256" key="5">
    <source>
        <dbReference type="ARBA" id="ARBA00023136"/>
    </source>
</evidence>
<dbReference type="Proteomes" id="UP000189911">
    <property type="component" value="Chromosome D"/>
</dbReference>
<feature type="transmembrane region" description="Helical" evidence="7">
    <location>
        <begin position="119"/>
        <end position="140"/>
    </location>
</feature>
<dbReference type="PANTHER" id="PTHR42718">
    <property type="entry name" value="MAJOR FACILITATOR SUPERFAMILY MULTIDRUG TRANSPORTER MFSC"/>
    <property type="match status" value="1"/>
</dbReference>
<comment type="subcellular location">
    <subcellularLocation>
        <location evidence="1">Membrane</location>
        <topology evidence="1">Multi-pass membrane protein</topology>
    </subcellularLocation>
</comment>
<keyword evidence="10" id="KW-1185">Reference proteome</keyword>
<dbReference type="SUPFAM" id="SSF103473">
    <property type="entry name" value="MFS general substrate transporter"/>
    <property type="match status" value="1"/>
</dbReference>
<feature type="transmembrane region" description="Helical" evidence="7">
    <location>
        <begin position="21"/>
        <end position="44"/>
    </location>
</feature>
<feature type="transmembrane region" description="Helical" evidence="7">
    <location>
        <begin position="64"/>
        <end position="81"/>
    </location>
</feature>
<dbReference type="PROSITE" id="PS50850">
    <property type="entry name" value="MFS"/>
    <property type="match status" value="1"/>
</dbReference>
<evidence type="ECO:0000313" key="10">
    <source>
        <dbReference type="Proteomes" id="UP000189911"/>
    </source>
</evidence>
<evidence type="ECO:0000256" key="7">
    <source>
        <dbReference type="SAM" id="Phobius"/>
    </source>
</evidence>
<keyword evidence="3 7" id="KW-0812">Transmembrane</keyword>
<dbReference type="Gene3D" id="1.20.1250.20">
    <property type="entry name" value="MFS general substrate transporter like domains"/>
    <property type="match status" value="2"/>
</dbReference>
<feature type="transmembrane region" description="Helical" evidence="7">
    <location>
        <begin position="407"/>
        <end position="429"/>
    </location>
</feature>
<evidence type="ECO:0000313" key="9">
    <source>
        <dbReference type="EMBL" id="SCU87858.1"/>
    </source>
</evidence>
<dbReference type="GO" id="GO:0022857">
    <property type="term" value="F:transmembrane transporter activity"/>
    <property type="evidence" value="ECO:0007669"/>
    <property type="project" value="InterPro"/>
</dbReference>
<feature type="transmembrane region" description="Helical" evidence="7">
    <location>
        <begin position="349"/>
        <end position="369"/>
    </location>
</feature>
<evidence type="ECO:0000256" key="2">
    <source>
        <dbReference type="ARBA" id="ARBA00022448"/>
    </source>
</evidence>
<keyword evidence="5 7" id="KW-0472">Membrane</keyword>
<feature type="transmembrane region" description="Helical" evidence="7">
    <location>
        <begin position="183"/>
        <end position="206"/>
    </location>
</feature>
<gene>
    <name evidence="9" type="ORF">LANO_0D00298G</name>
</gene>
<sequence>MGFATIANKRFHALRLKCQSSNYHVAIGTTLIFLGCTFDLMNVAGVISTMNDLHTTYNISYTEASWALTSYAITFTGFIAFMGRLGDIVGNSILFTISCFAFTITSLLCAVVPNFPTFTVFRALQGISAAGIVPCGYALIPVLAKPEEVQKFFSIVSCGFSSTIGLGLIIGGAFVLTKVGYAGIFYLTFAAMFVVGVLSLFFLYRIEEQKNTEVEEKERPPISSRIATLDFIGSSIFVIGSVLIVVGLTEGGESWKKPKAFVPFMIGIILFCGFFVWNCAYQQLAKYLSKSRYNVPSYFYKVHVLVPTNVLFMTNFIPLIIGFACNNACLFATVYIIDQYSQYVDKVSPLVAGVRLVPLMITMTIGNFICSLKSSRLQPRFGVVLGFVLMLSGSIILTQLHRIEKDVYWKIIFISQVLIGGGASIFYPYGLSLAVGNAPKDSKGIASGVTQTFAQLGIELAFSIIISVLGDITEVQSASNSHERFRDAYQKCTYFCIAVSALGLVVTTLFLKRHPTQSDEESLASNAEGSPVDFKEEEN</sequence>
<dbReference type="InterPro" id="IPR011701">
    <property type="entry name" value="MFS"/>
</dbReference>
<dbReference type="Pfam" id="PF07690">
    <property type="entry name" value="MFS_1"/>
    <property type="match status" value="1"/>
</dbReference>
<feature type="transmembrane region" description="Helical" evidence="7">
    <location>
        <begin position="227"/>
        <end position="248"/>
    </location>
</feature>
<feature type="transmembrane region" description="Helical" evidence="7">
    <location>
        <begin position="381"/>
        <end position="400"/>
    </location>
</feature>
<evidence type="ECO:0000256" key="6">
    <source>
        <dbReference type="SAM" id="MobiDB-lite"/>
    </source>
</evidence>
<protein>
    <submittedName>
        <fullName evidence="9">LANO_0D00298g1_1</fullName>
    </submittedName>
</protein>
<organism evidence="9 10">
    <name type="scientific">Lachancea nothofagi CBS 11611</name>
    <dbReference type="NCBI Taxonomy" id="1266666"/>
    <lineage>
        <taxon>Eukaryota</taxon>
        <taxon>Fungi</taxon>
        <taxon>Dikarya</taxon>
        <taxon>Ascomycota</taxon>
        <taxon>Saccharomycotina</taxon>
        <taxon>Saccharomycetes</taxon>
        <taxon>Saccharomycetales</taxon>
        <taxon>Saccharomycetaceae</taxon>
        <taxon>Lachancea</taxon>
    </lineage>
</organism>
<dbReference type="OrthoDB" id="440755at2759"/>
<accession>A0A1G4JCK3</accession>
<feature type="transmembrane region" description="Helical" evidence="7">
    <location>
        <begin position="152"/>
        <end position="177"/>
    </location>
</feature>
<feature type="domain" description="Major facilitator superfamily (MFS) profile" evidence="8">
    <location>
        <begin position="28"/>
        <end position="515"/>
    </location>
</feature>
<feature type="transmembrane region" description="Helical" evidence="7">
    <location>
        <begin position="492"/>
        <end position="511"/>
    </location>
</feature>
<reference evidence="10" key="1">
    <citation type="submission" date="2016-03" db="EMBL/GenBank/DDBJ databases">
        <authorList>
            <person name="Devillers Hugo."/>
        </authorList>
    </citation>
    <scope>NUCLEOTIDE SEQUENCE [LARGE SCALE GENOMIC DNA]</scope>
</reference>
<keyword evidence="4 7" id="KW-1133">Transmembrane helix</keyword>
<feature type="transmembrane region" description="Helical" evidence="7">
    <location>
        <begin position="260"/>
        <end position="281"/>
    </location>
</feature>
<proteinExistence type="predicted"/>
<evidence type="ECO:0000256" key="1">
    <source>
        <dbReference type="ARBA" id="ARBA00004141"/>
    </source>
</evidence>
<evidence type="ECO:0000259" key="8">
    <source>
        <dbReference type="PROSITE" id="PS50850"/>
    </source>
</evidence>
<dbReference type="PANTHER" id="PTHR42718:SF9">
    <property type="entry name" value="MAJOR FACILITATOR SUPERFAMILY MULTIDRUG TRANSPORTER MFSC"/>
    <property type="match status" value="1"/>
</dbReference>
<evidence type="ECO:0000256" key="3">
    <source>
        <dbReference type="ARBA" id="ARBA00022692"/>
    </source>
</evidence>
<evidence type="ECO:0000256" key="4">
    <source>
        <dbReference type="ARBA" id="ARBA00022989"/>
    </source>
</evidence>
<dbReference type="InterPro" id="IPR036259">
    <property type="entry name" value="MFS_trans_sf"/>
</dbReference>
<dbReference type="GO" id="GO:0016020">
    <property type="term" value="C:membrane"/>
    <property type="evidence" value="ECO:0007669"/>
    <property type="project" value="UniProtKB-SubCell"/>
</dbReference>
<name>A0A1G4JCK3_9SACH</name>
<feature type="transmembrane region" description="Helical" evidence="7">
    <location>
        <begin position="93"/>
        <end position="113"/>
    </location>
</feature>
<feature type="region of interest" description="Disordered" evidence="6">
    <location>
        <begin position="519"/>
        <end position="539"/>
    </location>
</feature>
<dbReference type="InterPro" id="IPR020846">
    <property type="entry name" value="MFS_dom"/>
</dbReference>
<dbReference type="EMBL" id="LT598448">
    <property type="protein sequence ID" value="SCU87858.1"/>
    <property type="molecule type" value="Genomic_DNA"/>
</dbReference>